<dbReference type="Pfam" id="PF00300">
    <property type="entry name" value="His_Phos_1"/>
    <property type="match status" value="2"/>
</dbReference>
<evidence type="ECO:0000313" key="1">
    <source>
        <dbReference type="EMBL" id="KAL3770321.1"/>
    </source>
</evidence>
<dbReference type="InterPro" id="IPR001345">
    <property type="entry name" value="PG/BPGM_mutase_AS"/>
</dbReference>
<evidence type="ECO:0008006" key="3">
    <source>
        <dbReference type="Google" id="ProtNLM"/>
    </source>
</evidence>
<keyword evidence="2" id="KW-1185">Reference proteome</keyword>
<dbReference type="Proteomes" id="UP001530315">
    <property type="component" value="Unassembled WGS sequence"/>
</dbReference>
<dbReference type="InterPro" id="IPR050275">
    <property type="entry name" value="PGM_Phosphatase"/>
</dbReference>
<dbReference type="PANTHER" id="PTHR48100:SF44">
    <property type="entry name" value="PHOSPHATASE C1620.13-RELATED"/>
    <property type="match status" value="1"/>
</dbReference>
<dbReference type="SMART" id="SM00855">
    <property type="entry name" value="PGAM"/>
    <property type="match status" value="1"/>
</dbReference>
<dbReference type="CDD" id="cd07067">
    <property type="entry name" value="HP_PGM_like"/>
    <property type="match status" value="1"/>
</dbReference>
<reference evidence="1 2" key="1">
    <citation type="submission" date="2024-10" db="EMBL/GenBank/DDBJ databases">
        <title>Updated reference genomes for cyclostephanoid diatoms.</title>
        <authorList>
            <person name="Roberts W.R."/>
            <person name="Alverson A.J."/>
        </authorList>
    </citation>
    <scope>NUCLEOTIDE SEQUENCE [LARGE SCALE GENOMIC DNA]</scope>
    <source>
        <strain evidence="1 2">AJA276-08</strain>
    </source>
</reference>
<name>A0ABD3N5L3_9STRA</name>
<dbReference type="InterPro" id="IPR013078">
    <property type="entry name" value="His_Pase_superF_clade-1"/>
</dbReference>
<protein>
    <recommendedName>
        <fullName evidence="3">Phosphoglycerate mutase</fullName>
    </recommendedName>
</protein>
<dbReference type="AlphaFoldDB" id="A0ABD3N5L3"/>
<dbReference type="SUPFAM" id="SSF53254">
    <property type="entry name" value="Phosphoglycerate mutase-like"/>
    <property type="match status" value="1"/>
</dbReference>
<gene>
    <name evidence="1" type="ORF">ACHAW5_003449</name>
</gene>
<organism evidence="1 2">
    <name type="scientific">Stephanodiscus triporus</name>
    <dbReference type="NCBI Taxonomy" id="2934178"/>
    <lineage>
        <taxon>Eukaryota</taxon>
        <taxon>Sar</taxon>
        <taxon>Stramenopiles</taxon>
        <taxon>Ochrophyta</taxon>
        <taxon>Bacillariophyta</taxon>
        <taxon>Coscinodiscophyceae</taxon>
        <taxon>Thalassiosirophycidae</taxon>
        <taxon>Stephanodiscales</taxon>
        <taxon>Stephanodiscaceae</taxon>
        <taxon>Stephanodiscus</taxon>
    </lineage>
</organism>
<proteinExistence type="predicted"/>
<accession>A0ABD3N5L3</accession>
<dbReference type="InterPro" id="IPR029033">
    <property type="entry name" value="His_PPase_superfam"/>
</dbReference>
<dbReference type="EMBL" id="JALLAZ020001632">
    <property type="protein sequence ID" value="KAL3770321.1"/>
    <property type="molecule type" value="Genomic_DNA"/>
</dbReference>
<dbReference type="PANTHER" id="PTHR48100">
    <property type="entry name" value="BROAD-SPECIFICITY PHOSPHATASE YOR283W-RELATED"/>
    <property type="match status" value="1"/>
</dbReference>
<sequence>MKIYVARHGQDIDNANGILNGHRDERLTKLGAQQANDVARKMSNAGFRFSPSSSHATLSSSSSFLTLSAIYSSPLRRARETAEIFASVLSSSSDCDGYNARPPPTSGTAKAVEILDDLIERDFGVMTGQLTSSILESVSAQH</sequence>
<evidence type="ECO:0000313" key="2">
    <source>
        <dbReference type="Proteomes" id="UP001530315"/>
    </source>
</evidence>
<dbReference type="Gene3D" id="3.40.50.1240">
    <property type="entry name" value="Phosphoglycerate mutase-like"/>
    <property type="match status" value="1"/>
</dbReference>
<dbReference type="PROSITE" id="PS00175">
    <property type="entry name" value="PG_MUTASE"/>
    <property type="match status" value="1"/>
</dbReference>
<comment type="caution">
    <text evidence="1">The sequence shown here is derived from an EMBL/GenBank/DDBJ whole genome shotgun (WGS) entry which is preliminary data.</text>
</comment>